<dbReference type="AlphaFoldDB" id="A0A1T3NNP8"/>
<dbReference type="STRING" id="159449.B4N89_39595"/>
<organism evidence="1 2">
    <name type="scientific">Embleya scabrispora</name>
    <dbReference type="NCBI Taxonomy" id="159449"/>
    <lineage>
        <taxon>Bacteria</taxon>
        <taxon>Bacillati</taxon>
        <taxon>Actinomycetota</taxon>
        <taxon>Actinomycetes</taxon>
        <taxon>Kitasatosporales</taxon>
        <taxon>Streptomycetaceae</taxon>
        <taxon>Embleya</taxon>
    </lineage>
</organism>
<comment type="caution">
    <text evidence="1">The sequence shown here is derived from an EMBL/GenBank/DDBJ whole genome shotgun (WGS) entry which is preliminary data.</text>
</comment>
<proteinExistence type="predicted"/>
<accession>A0A1T3NNP8</accession>
<evidence type="ECO:0000313" key="2">
    <source>
        <dbReference type="Proteomes" id="UP000190037"/>
    </source>
</evidence>
<reference evidence="1 2" key="1">
    <citation type="submission" date="2017-03" db="EMBL/GenBank/DDBJ databases">
        <title>Draft genome sequence of Streptomyces scabrisporus NF3, endophyte isolated from Amphipterygium adstringens.</title>
        <authorList>
            <person name="Vazquez M."/>
            <person name="Ceapa C.D."/>
            <person name="Rodriguez Luna D."/>
            <person name="Sanchez Esquivel S."/>
        </authorList>
    </citation>
    <scope>NUCLEOTIDE SEQUENCE [LARGE SCALE GENOMIC DNA]</scope>
    <source>
        <strain evidence="1 2">NF3</strain>
    </source>
</reference>
<evidence type="ECO:0000313" key="1">
    <source>
        <dbReference type="EMBL" id="OPC78280.1"/>
    </source>
</evidence>
<protein>
    <submittedName>
        <fullName evidence="1">Uncharacterized protein</fullName>
    </submittedName>
</protein>
<dbReference type="OrthoDB" id="9027184at2"/>
<sequence>MPLFPPNPDTRRWPDLVAEARALLPLESPGWTDHNHSDPGIAVLEMLAWLVDTDVYRVSRVTDRHRRKLLALLGVRPAAPSAARVVLSIRPGPGAPAELPAGLGFVAHGADAPLGLETVAALPLTGSAVAAALVASTEDESNWTDHTPTLLAGTTVAALGPDPHVGAALLLGLDRALPAGTALTLWVDADGTDDLDAEPHHSARTVWEVRSGGAWAAPAEVDDRTRALTRSAAVRLRIGPGGLPVEPLGAAGARAWLRCRLARGRHDAAPRLRRVVADAVEATQASTAVGAYDVAPGVVVGGAGAPVEGARTALTITVDNARTVRTVHTGDPAAPTVRVLRWIAPTATAPGRLVVELVAVGVGDGAPEQVFALPGGATAEAPRVWLADPAGGVEAVRLLPDLDAAGRTDLSAVFDARTGTLTFGDGRAGRVPEPGRTVLAGFRGTAGARGGALAPPAPVAVADDARTRVLLGGPPAAGALTAALVGPAAGGTDAEDTTAAAARAERALWAHERLLDALTAADARSLDDLPRATVPRLAPPERAVTLAGIERCTLDTPGARIARARAFAETDPRLPGLVAAGCVTVVVVPELPRERPEPTPGLLRAVRRHLAGLRTAGTRFFVTGPRYVEVRAETTVALLPGADPAAVAAAVRAALDTSLHPVTGGPRGTGRSFGRDVYRSEVMRVIDEVPGVDHVRALALRADGGPPGCGGLCVPPTALVVPGPHTVNAVPAEAGR</sequence>
<dbReference type="EMBL" id="MWQN01000003">
    <property type="protein sequence ID" value="OPC78280.1"/>
    <property type="molecule type" value="Genomic_DNA"/>
</dbReference>
<dbReference type="RefSeq" id="WP_078981373.1">
    <property type="nucleotide sequence ID" value="NZ_MWQN01000003.1"/>
</dbReference>
<dbReference type="Proteomes" id="UP000190037">
    <property type="component" value="Unassembled WGS sequence"/>
</dbReference>
<keyword evidence="2" id="KW-1185">Reference proteome</keyword>
<gene>
    <name evidence="1" type="ORF">B4N89_39595</name>
</gene>
<name>A0A1T3NNP8_9ACTN</name>